<evidence type="ECO:0000313" key="2">
    <source>
        <dbReference type="Proteomes" id="UP000267027"/>
    </source>
</evidence>
<dbReference type="WBParaSite" id="ACOC_0001143301-mRNA-1">
    <property type="protein sequence ID" value="ACOC_0001143301-mRNA-1"/>
    <property type="gene ID" value="ACOC_0001143301"/>
</dbReference>
<evidence type="ECO:0000313" key="1">
    <source>
        <dbReference type="EMBL" id="VDM63019.1"/>
    </source>
</evidence>
<protein>
    <submittedName>
        <fullName evidence="3">Recep_L_domain domain-containing protein</fullName>
    </submittedName>
</protein>
<evidence type="ECO:0000313" key="3">
    <source>
        <dbReference type="WBParaSite" id="ACOC_0001143301-mRNA-1"/>
    </source>
</evidence>
<dbReference type="InterPro" id="IPR032675">
    <property type="entry name" value="LRR_dom_sf"/>
</dbReference>
<accession>A0A0R3PYE3</accession>
<reference evidence="3" key="1">
    <citation type="submission" date="2017-02" db="UniProtKB">
        <authorList>
            <consortium name="WormBaseParasite"/>
        </authorList>
    </citation>
    <scope>IDENTIFICATION</scope>
</reference>
<gene>
    <name evidence="1" type="ORF">ACOC_LOCUS11434</name>
</gene>
<dbReference type="Gene3D" id="3.80.10.10">
    <property type="entry name" value="Ribonuclease Inhibitor"/>
    <property type="match status" value="1"/>
</dbReference>
<keyword evidence="2" id="KW-1185">Reference proteome</keyword>
<dbReference type="Proteomes" id="UP000267027">
    <property type="component" value="Unassembled WGS sequence"/>
</dbReference>
<dbReference type="OMA" id="QGYVFDC"/>
<dbReference type="OrthoDB" id="5834526at2759"/>
<dbReference type="PANTHER" id="PTHR39385:SF2">
    <property type="entry name" value="SLIT-LIKE 3 PROTEIN"/>
    <property type="match status" value="1"/>
</dbReference>
<sequence length="207" mass="24289">MSIPGYVFECLDKCECDTEDEVIHCHNGDRTELQLPQGERLRGFPVIGLTYNQIVRLPDEVTLLTKFPDLMVIDVERNPDFDCDSLKEYERVKIISDCFKNITEIDRVPRIYRPSRECDFACQAAKHYANLHGYVLQLWEILKEKYRNFSLDATLRQVQEFFKHLVRRVNQFGSEVQMNLKKQSKPPHPKYVTPMSELDEIVDESDA</sequence>
<dbReference type="EMBL" id="UYYA01004691">
    <property type="protein sequence ID" value="VDM63019.1"/>
    <property type="molecule type" value="Genomic_DNA"/>
</dbReference>
<dbReference type="PANTHER" id="PTHR39385">
    <property type="entry name" value="PROTEIN CBG20422"/>
    <property type="match status" value="1"/>
</dbReference>
<name>A0A0R3PYE3_ANGCS</name>
<proteinExistence type="predicted"/>
<dbReference type="AlphaFoldDB" id="A0A0R3PYE3"/>
<reference evidence="1 2" key="2">
    <citation type="submission" date="2018-11" db="EMBL/GenBank/DDBJ databases">
        <authorList>
            <consortium name="Pathogen Informatics"/>
        </authorList>
    </citation>
    <scope>NUCLEOTIDE SEQUENCE [LARGE SCALE GENOMIC DNA]</scope>
    <source>
        <strain evidence="1 2">Costa Rica</strain>
    </source>
</reference>
<organism evidence="3">
    <name type="scientific">Angiostrongylus costaricensis</name>
    <name type="common">Nematode worm</name>
    <dbReference type="NCBI Taxonomy" id="334426"/>
    <lineage>
        <taxon>Eukaryota</taxon>
        <taxon>Metazoa</taxon>
        <taxon>Ecdysozoa</taxon>
        <taxon>Nematoda</taxon>
        <taxon>Chromadorea</taxon>
        <taxon>Rhabditida</taxon>
        <taxon>Rhabditina</taxon>
        <taxon>Rhabditomorpha</taxon>
        <taxon>Strongyloidea</taxon>
        <taxon>Metastrongylidae</taxon>
        <taxon>Angiostrongylus</taxon>
    </lineage>
</organism>